<organism evidence="14">
    <name type="scientific">Tanacetum cinerariifolium</name>
    <name type="common">Dalmatian daisy</name>
    <name type="synonym">Chrysanthemum cinerariifolium</name>
    <dbReference type="NCBI Taxonomy" id="118510"/>
    <lineage>
        <taxon>Eukaryota</taxon>
        <taxon>Viridiplantae</taxon>
        <taxon>Streptophyta</taxon>
        <taxon>Embryophyta</taxon>
        <taxon>Tracheophyta</taxon>
        <taxon>Spermatophyta</taxon>
        <taxon>Magnoliopsida</taxon>
        <taxon>eudicotyledons</taxon>
        <taxon>Gunneridae</taxon>
        <taxon>Pentapetalae</taxon>
        <taxon>asterids</taxon>
        <taxon>campanulids</taxon>
        <taxon>Asterales</taxon>
        <taxon>Asteraceae</taxon>
        <taxon>Asteroideae</taxon>
        <taxon>Anthemideae</taxon>
        <taxon>Anthemidinae</taxon>
        <taxon>Tanacetum</taxon>
    </lineage>
</organism>
<evidence type="ECO:0000256" key="12">
    <source>
        <dbReference type="SAM" id="MobiDB-lite"/>
    </source>
</evidence>
<keyword evidence="10" id="KW-0862">Zinc</keyword>
<keyword evidence="11" id="KW-0175">Coiled coil</keyword>
<comment type="caution">
    <text evidence="14">The sequence shown here is derived from an EMBL/GenBank/DDBJ whole genome shotgun (WGS) entry which is preliminary data.</text>
</comment>
<dbReference type="EMBL" id="BKCJ010007264">
    <property type="protein sequence ID" value="GEU76362.1"/>
    <property type="molecule type" value="Genomic_DNA"/>
</dbReference>
<keyword evidence="8" id="KW-0239">DNA-directed DNA polymerase</keyword>
<keyword evidence="6" id="KW-0229">DNA integration</keyword>
<dbReference type="PANTHER" id="PTHR42648">
    <property type="entry name" value="TRANSPOSASE, PUTATIVE-RELATED"/>
    <property type="match status" value="1"/>
</dbReference>
<evidence type="ECO:0000256" key="3">
    <source>
        <dbReference type="ARBA" id="ARBA00022759"/>
    </source>
</evidence>
<feature type="compositionally biased region" description="Polar residues" evidence="12">
    <location>
        <begin position="23"/>
        <end position="34"/>
    </location>
</feature>
<evidence type="ECO:0000256" key="10">
    <source>
        <dbReference type="PROSITE-ProRule" id="PRU00047"/>
    </source>
</evidence>
<name>A0A6L2MUE6_TANCI</name>
<feature type="domain" description="CCHC-type" evidence="13">
    <location>
        <begin position="563"/>
        <end position="577"/>
    </location>
</feature>
<proteinExistence type="predicted"/>
<dbReference type="InterPro" id="IPR036875">
    <property type="entry name" value="Znf_CCHC_sf"/>
</dbReference>
<evidence type="ECO:0000256" key="9">
    <source>
        <dbReference type="ARBA" id="ARBA00023172"/>
    </source>
</evidence>
<feature type="compositionally biased region" description="Basic and acidic residues" evidence="12">
    <location>
        <begin position="2365"/>
        <end position="2408"/>
    </location>
</feature>
<reference evidence="14" key="1">
    <citation type="journal article" date="2019" name="Sci. Rep.">
        <title>Draft genome of Tanacetum cinerariifolium, the natural source of mosquito coil.</title>
        <authorList>
            <person name="Yamashiro T."/>
            <person name="Shiraishi A."/>
            <person name="Satake H."/>
            <person name="Nakayama K."/>
        </authorList>
    </citation>
    <scope>NUCLEOTIDE SEQUENCE</scope>
</reference>
<accession>A0A6L2MUE6</accession>
<feature type="region of interest" description="Disordered" evidence="12">
    <location>
        <begin position="2061"/>
        <end position="2096"/>
    </location>
</feature>
<dbReference type="GO" id="GO:0004519">
    <property type="term" value="F:endonuclease activity"/>
    <property type="evidence" value="ECO:0007669"/>
    <property type="project" value="UniProtKB-KW"/>
</dbReference>
<evidence type="ECO:0000256" key="11">
    <source>
        <dbReference type="SAM" id="Coils"/>
    </source>
</evidence>
<dbReference type="GO" id="GO:0003676">
    <property type="term" value="F:nucleic acid binding"/>
    <property type="evidence" value="ECO:0007669"/>
    <property type="project" value="InterPro"/>
</dbReference>
<dbReference type="SMART" id="SM00343">
    <property type="entry name" value="ZnF_C2HC"/>
    <property type="match status" value="1"/>
</dbReference>
<keyword evidence="5" id="KW-0460">Magnesium</keyword>
<feature type="region of interest" description="Disordered" evidence="12">
    <location>
        <begin position="2326"/>
        <end position="2408"/>
    </location>
</feature>
<dbReference type="Gene3D" id="4.10.60.10">
    <property type="entry name" value="Zinc finger, CCHC-type"/>
    <property type="match status" value="1"/>
</dbReference>
<dbReference type="GO" id="GO:0006310">
    <property type="term" value="P:DNA recombination"/>
    <property type="evidence" value="ECO:0007669"/>
    <property type="project" value="UniProtKB-KW"/>
</dbReference>
<keyword evidence="9" id="KW-0233">DNA recombination</keyword>
<sequence length="2408" mass="267976">MLVTIWEGSGTPTKPHHTPSPKAQQTSPIATSSPSLPPVTTKPIPTIIFTDTPQLRHYTRRARIAQSSALPPIADEPASPIGDDNQGEACLIDSGLEPEQDRANITKTSTLPNDSTPRVTSLAADKDSMKHKLTELIDLFTHLQRQQDKMALKITAQDLEIATLKARIKHLEDRNRGDDEPSGEDAIIKGRRLETGKEAAIERSTEKGSDDTEEMVNVLTSLDAASILSSGVEVTVPPVAEVATISIPPTGEIHPISVPTGSGVVPTASLIFTTVATPYTRRKGKEKMVESDTPKKKKLQEQIDVQIARQLKEEMERDAQRMNEQITRDAEIARIHAEEELQIMIDGLDMNNETVAKQLCKSSQVLDSAKKASLKEATKRVLYVSTEEPYWVEDQYLQHEYYALWEVIEFGDSYVAPKNGAATDSASEGTATKKGSTVAITTEDMQKRRNDVIVSQLECMDIEIEQDDLNQKFLTCHALEWLMHTIMWRNRSDLDTMSLDDLYNHLKVGNEEVNTASIPTASTQVSPVGPNVSTASISLDTAWKKISIQVTDMAGFDKSKVECFNCHKMGHFARECRAPKGQDMGRRELLKKENKGLDSKLIGFQSASKDLDHLLESQRFDKNKEGLGYNVVPPPPAQVYSPPKKDMSWTGLPEFADDTITDYSRPSPTIESTSDDLQNKNTSKTGASDSTILSKPAIKFVKAIDRTTENKIDRFETVKKHVVQYAKLYRKTSKKNNVRGNQRNWNNLKSEQLVKVDARLLAKEQSKLLSDDANVLLRTPRQHNMYSIDLNNGVPHKDLTCLVAKASANECMLWHRRLGKQHKASCKSKLENSVTKPHHTLHMDLFGPTSVQNRVLVNKSQNKTPYELFNGRTTAIGFLKPFGCHVMILNTLDHLGKFDAKGDEGYFIGYSMSSKVFRVFNKRTKRVEENLHVDFLENKAIEKGAGPNWLFDIDSLTNSMNYVPVVVAGINSTNFLGTKEAAGQDVKKYVSSLRYIALPNWFHEAHLESFTSNAQDSCNVDAPKSSGNSNPTATSTNPSADHMETLTVETPIPTVSSPVLTASLDDSPQLSSDSRLISKRVTILDDTPSLDNILTLTNLFKDILGVTTNTDDSNRVEAGLSNMENNISASRTPTFRIHKDHPKTEIISHVDTPVQTRTKSKEMIYSLPDGCEECLPLCRRMAFFSVKTSMLVISLRNLDIQMSDRLILLWTRRILREKMELVKMHQVTPKQCHLHAVKRIYRYLKGHPKLGLWYPKESPFDLVAYSDSDYRGATQDHKSTTDENVADLSTKPFDAGRFQYLVVEHAMSGSVSGNYIIYTAIFWSTARIETTEEGTKILATVDGKLRTITESSIRRNLKLIDEAGISSLPDAKLFENLTLMGRLQRQQSEMASKFIAQDLEISQLKARAKLLEDRDAGGIAQSGEDAPIKGRSLDKGEEAAIERSTEKGSNNTKEMVNVLTSLDAATILSSGVSVSISPVTEVYVDDIPTGSGSIPTASPPGTGVPTAGVPTGSDVVPTASPIFTTATVATPYTRMKGKEKMVESDTPKKKKIQEQIDIQVPREMEEQMVREDQRRNKQIKRDAKIARIHSEEELQMMIDGLDRNNETVAKYLQEYYQFAAELSIGERMELINNLVKYQDNYAKVLKYQTQQKKPLSKKQQKEFYMSVLKSHAEESERFKRKGLRLEQDSAKKVKTSKEVPEEKLKEMMQLIPVEEDQEMFMLVEKEYPLGKGMAIVMISYKLQVENYSQMANDLIPKYTRLPIVQDSKMIEGILSRETFYSGNLIADGASSLREDSGQPPPPPSLENFSDEPQKHSSSPNLQDLPHHSPPRATHHLRPHSSATTTLYATATTSAVTPPPLPTPHYVISTPWKPPSPLSPSTAGCLHHISTTDTTSTSSPPPSPRHPQPPVQGAFGSGFYTVWGCLFLCINSPRGRLVRQLAPRKQIRVFVFVVIDSLRVRMDRELQLRVRFGCAELQQGMCLDNLGKFEAKGDEGYFIGYSMSSKAFRVFNKRTRRVEENLHVEFLENKAIEQGVGPNWLFDIDPLTKFMNYVPVDAGTISTNLSGTKDATNQESYEESSSQVPEGSGNPNSTASTFNPLAEQMETLTVESPIPTASSPVPTACLNDYSETFCEARLVSKRVAHQEESPSLDNILSLTNRFDDILGVSTSSDEIIGVEADIFGGVTLMLLGKLTTARVNVVQGRVISSSDDKTLDKEDTSKQGRIDKIDDDEDIALVSTHDDVIVQDEGIEDVVEEEVVEVVTTAKIIIDVVVDAAQVTTGIADILVSAAETIVIIAPTITAKSTKTNIEITQASKRKRVMIQEPEETITTKTNPSQQPQVQDKSKGKAKLIEEPKMPKKKKHQIRADKELAEKLQAEMQAKIDEDDRLARESSKGTRSKCGIDQHMR</sequence>
<dbReference type="SUPFAM" id="SSF57756">
    <property type="entry name" value="Retrovirus zinc finger-like domains"/>
    <property type="match status" value="1"/>
</dbReference>
<dbReference type="GO" id="GO:0003887">
    <property type="term" value="F:DNA-directed DNA polymerase activity"/>
    <property type="evidence" value="ECO:0007669"/>
    <property type="project" value="UniProtKB-KW"/>
</dbReference>
<keyword evidence="4" id="KW-0378">Hydrolase</keyword>
<feature type="region of interest" description="Disordered" evidence="12">
    <location>
        <begin position="664"/>
        <end position="689"/>
    </location>
</feature>
<gene>
    <name evidence="14" type="ORF">Tci_048340</name>
</gene>
<keyword evidence="8" id="KW-0808">Transferase</keyword>
<feature type="region of interest" description="Disordered" evidence="12">
    <location>
        <begin position="1418"/>
        <end position="1452"/>
    </location>
</feature>
<evidence type="ECO:0000256" key="6">
    <source>
        <dbReference type="ARBA" id="ARBA00022908"/>
    </source>
</evidence>
<dbReference type="GO" id="GO:0015074">
    <property type="term" value="P:DNA integration"/>
    <property type="evidence" value="ECO:0007669"/>
    <property type="project" value="UniProtKB-KW"/>
</dbReference>
<feature type="compositionally biased region" description="Pro residues" evidence="12">
    <location>
        <begin position="1898"/>
        <end position="1909"/>
    </location>
</feature>
<keyword evidence="1" id="KW-0540">Nuclease</keyword>
<dbReference type="PANTHER" id="PTHR42648:SF11">
    <property type="entry name" value="TRANSPOSON TY4-P GAG-POL POLYPROTEIN"/>
    <property type="match status" value="1"/>
</dbReference>
<feature type="compositionally biased region" description="Polar residues" evidence="12">
    <location>
        <begin position="2328"/>
        <end position="2342"/>
    </location>
</feature>
<feature type="region of interest" description="Disordered" evidence="12">
    <location>
        <begin position="1"/>
        <end position="42"/>
    </location>
</feature>
<feature type="region of interest" description="Disordered" evidence="12">
    <location>
        <begin position="626"/>
        <end position="646"/>
    </location>
</feature>
<feature type="compositionally biased region" description="Basic residues" evidence="12">
    <location>
        <begin position="1828"/>
        <end position="1838"/>
    </location>
</feature>
<feature type="region of interest" description="Disordered" evidence="12">
    <location>
        <begin position="1018"/>
        <end position="1041"/>
    </location>
</feature>
<evidence type="ECO:0000256" key="7">
    <source>
        <dbReference type="ARBA" id="ARBA00022918"/>
    </source>
</evidence>
<keyword evidence="2" id="KW-0479">Metal-binding</keyword>
<dbReference type="GO" id="GO:0008270">
    <property type="term" value="F:zinc ion binding"/>
    <property type="evidence" value="ECO:0007669"/>
    <property type="project" value="UniProtKB-KW"/>
</dbReference>
<dbReference type="GO" id="GO:0003964">
    <property type="term" value="F:RNA-directed DNA polymerase activity"/>
    <property type="evidence" value="ECO:0007669"/>
    <property type="project" value="UniProtKB-KW"/>
</dbReference>
<evidence type="ECO:0000259" key="13">
    <source>
        <dbReference type="PROSITE" id="PS50158"/>
    </source>
</evidence>
<keyword evidence="7" id="KW-0695">RNA-directed DNA polymerase</keyword>
<feature type="compositionally biased region" description="Basic and acidic residues" evidence="12">
    <location>
        <begin position="2343"/>
        <end position="2357"/>
    </location>
</feature>
<evidence type="ECO:0000256" key="2">
    <source>
        <dbReference type="ARBA" id="ARBA00022723"/>
    </source>
</evidence>
<evidence type="ECO:0000256" key="8">
    <source>
        <dbReference type="ARBA" id="ARBA00022932"/>
    </source>
</evidence>
<keyword evidence="3" id="KW-0255">Endonuclease</keyword>
<feature type="compositionally biased region" description="Polar residues" evidence="12">
    <location>
        <begin position="1025"/>
        <end position="1039"/>
    </location>
</feature>
<feature type="region of interest" description="Disordered" evidence="12">
    <location>
        <begin position="1877"/>
        <end position="1910"/>
    </location>
</feature>
<dbReference type="InterPro" id="IPR057670">
    <property type="entry name" value="SH3_retrovirus"/>
</dbReference>
<evidence type="ECO:0000256" key="4">
    <source>
        <dbReference type="ARBA" id="ARBA00022801"/>
    </source>
</evidence>
<dbReference type="GO" id="GO:0016787">
    <property type="term" value="F:hydrolase activity"/>
    <property type="evidence" value="ECO:0007669"/>
    <property type="project" value="UniProtKB-KW"/>
</dbReference>
<protein>
    <submittedName>
        <fullName evidence="14">Ribonuclease H-like domain-containing protein</fullName>
    </submittedName>
</protein>
<evidence type="ECO:0000256" key="5">
    <source>
        <dbReference type="ARBA" id="ARBA00022842"/>
    </source>
</evidence>
<dbReference type="InterPro" id="IPR039537">
    <property type="entry name" value="Retrotran_Ty1/copia-like"/>
</dbReference>
<dbReference type="InterPro" id="IPR001878">
    <property type="entry name" value="Znf_CCHC"/>
</dbReference>
<evidence type="ECO:0000256" key="1">
    <source>
        <dbReference type="ARBA" id="ARBA00022722"/>
    </source>
</evidence>
<dbReference type="Pfam" id="PF25597">
    <property type="entry name" value="SH3_retrovirus"/>
    <property type="match status" value="2"/>
</dbReference>
<feature type="coiled-coil region" evidence="11">
    <location>
        <begin position="305"/>
        <end position="332"/>
    </location>
</feature>
<keyword evidence="10" id="KW-0863">Zinc-finger</keyword>
<evidence type="ECO:0000313" key="14">
    <source>
        <dbReference type="EMBL" id="GEU76362.1"/>
    </source>
</evidence>
<feature type="region of interest" description="Disordered" evidence="12">
    <location>
        <begin position="1789"/>
        <end position="1839"/>
    </location>
</feature>
<keyword evidence="8" id="KW-0548">Nucleotidyltransferase</keyword>
<feature type="compositionally biased region" description="Basic and acidic residues" evidence="12">
    <location>
        <begin position="1426"/>
        <end position="1446"/>
    </location>
</feature>
<dbReference type="PROSITE" id="PS50158">
    <property type="entry name" value="ZF_CCHC"/>
    <property type="match status" value="1"/>
</dbReference>